<gene>
    <name evidence="3" type="ORF">CYNAS_LOCUS15952</name>
</gene>
<keyword evidence="1" id="KW-0813">Transport</keyword>
<evidence type="ECO:0000259" key="2">
    <source>
        <dbReference type="PROSITE" id="PS01033"/>
    </source>
</evidence>
<dbReference type="InterPro" id="IPR000971">
    <property type="entry name" value="Globin"/>
</dbReference>
<dbReference type="GO" id="GO:0020037">
    <property type="term" value="F:heme binding"/>
    <property type="evidence" value="ECO:0007669"/>
    <property type="project" value="InterPro"/>
</dbReference>
<keyword evidence="4" id="KW-1185">Reference proteome</keyword>
<protein>
    <recommendedName>
        <fullName evidence="2">Globin domain-containing protein</fullName>
    </recommendedName>
</protein>
<organism evidence="3 4">
    <name type="scientific">Cylicocyclus nassatus</name>
    <name type="common">Nematode worm</name>
    <dbReference type="NCBI Taxonomy" id="53992"/>
    <lineage>
        <taxon>Eukaryota</taxon>
        <taxon>Metazoa</taxon>
        <taxon>Ecdysozoa</taxon>
        <taxon>Nematoda</taxon>
        <taxon>Chromadorea</taxon>
        <taxon>Rhabditida</taxon>
        <taxon>Rhabditina</taxon>
        <taxon>Rhabditomorpha</taxon>
        <taxon>Strongyloidea</taxon>
        <taxon>Strongylidae</taxon>
        <taxon>Cylicocyclus</taxon>
    </lineage>
</organism>
<dbReference type="GO" id="GO:0005344">
    <property type="term" value="F:oxygen carrier activity"/>
    <property type="evidence" value="ECO:0007669"/>
    <property type="project" value="UniProtKB-KW"/>
</dbReference>
<dbReference type="EMBL" id="CATQJL010000305">
    <property type="protein sequence ID" value="CAJ0603969.1"/>
    <property type="molecule type" value="Genomic_DNA"/>
</dbReference>
<evidence type="ECO:0000313" key="3">
    <source>
        <dbReference type="EMBL" id="CAJ0603969.1"/>
    </source>
</evidence>
<keyword evidence="1" id="KW-0349">Heme</keyword>
<dbReference type="InterPro" id="IPR044399">
    <property type="entry name" value="Mb-like_M"/>
</dbReference>
<proteinExistence type="inferred from homology"/>
<dbReference type="Pfam" id="PF00042">
    <property type="entry name" value="Globin"/>
    <property type="match status" value="1"/>
</dbReference>
<sequence>MPVFAYIIPLSQNIITQTEPASMLFDWLRGTIGCTPKKADLNYLSEAEIVALKKTWERAKQNDIGQHILCALFEAKPQFRSYFAIPAYAIEMTQLRQCHLFQIQARRIQNFLDTAVSTLGFCPLSNALTMAHQLGKIHFHRGVNFGADHWLLFKKVSVDEISKHIGPKEYTILVSERKRRSLKREESLLEIGQNGVLPAVALVAWEKFMSEIVREMKNGFLEEARKICTEDDSD</sequence>
<dbReference type="InterPro" id="IPR009050">
    <property type="entry name" value="Globin-like_sf"/>
</dbReference>
<dbReference type="CDD" id="cd01040">
    <property type="entry name" value="Mb-like"/>
    <property type="match status" value="1"/>
</dbReference>
<keyword evidence="1" id="KW-0408">Iron</keyword>
<name>A0AA36H4N1_CYLNA</name>
<dbReference type="SUPFAM" id="SSF46458">
    <property type="entry name" value="Globin-like"/>
    <property type="match status" value="1"/>
</dbReference>
<evidence type="ECO:0000313" key="4">
    <source>
        <dbReference type="Proteomes" id="UP001176961"/>
    </source>
</evidence>
<dbReference type="PROSITE" id="PS01033">
    <property type="entry name" value="GLOBIN"/>
    <property type="match status" value="1"/>
</dbReference>
<comment type="caution">
    <text evidence="3">The sequence shown here is derived from an EMBL/GenBank/DDBJ whole genome shotgun (WGS) entry which is preliminary data.</text>
</comment>
<dbReference type="GO" id="GO:0019825">
    <property type="term" value="F:oxygen binding"/>
    <property type="evidence" value="ECO:0007669"/>
    <property type="project" value="InterPro"/>
</dbReference>
<dbReference type="AlphaFoldDB" id="A0AA36H4N1"/>
<feature type="domain" description="Globin" evidence="2">
    <location>
        <begin position="43"/>
        <end position="221"/>
    </location>
</feature>
<dbReference type="Gene3D" id="1.10.490.10">
    <property type="entry name" value="Globins"/>
    <property type="match status" value="1"/>
</dbReference>
<accession>A0AA36H4N1</accession>
<reference evidence="3" key="1">
    <citation type="submission" date="2023-07" db="EMBL/GenBank/DDBJ databases">
        <authorList>
            <consortium name="CYATHOMIX"/>
        </authorList>
    </citation>
    <scope>NUCLEOTIDE SEQUENCE</scope>
    <source>
        <strain evidence="3">N/A</strain>
    </source>
</reference>
<dbReference type="Proteomes" id="UP001176961">
    <property type="component" value="Unassembled WGS sequence"/>
</dbReference>
<keyword evidence="1" id="KW-0561">Oxygen transport</keyword>
<dbReference type="InterPro" id="IPR012292">
    <property type="entry name" value="Globin/Proto"/>
</dbReference>
<comment type="similarity">
    <text evidence="1">Belongs to the globin family.</text>
</comment>
<keyword evidence="1" id="KW-0479">Metal-binding</keyword>
<evidence type="ECO:0000256" key="1">
    <source>
        <dbReference type="RuleBase" id="RU000356"/>
    </source>
</evidence>